<dbReference type="AlphaFoldDB" id="A0A1U7M1V5"/>
<evidence type="ECO:0000256" key="1">
    <source>
        <dbReference type="ARBA" id="ARBA00004651"/>
    </source>
</evidence>
<dbReference type="InterPro" id="IPR000515">
    <property type="entry name" value="MetI-like"/>
</dbReference>
<sequence>MDRIIDIVLPAIPQTLVMVIASTIIALAIGIPLGIILTTTRPGGLTESTKIYSALDGIINILRSFPFVILMIVVFPLSRLIVGKSYGTAAMIIPLSLSAAPFVARLMEGYFIQVDQGVIEAAKSMGSTKGEIIFKVLIPEAMPMIVAGITMTIINVIGYSAMAGVMGGGGLGDIANRYGYQRNEPLILWAAVIVIIILVQIVQFIGNKIADKIDKR</sequence>
<keyword evidence="3 8" id="KW-0813">Transport</keyword>
<gene>
    <name evidence="10" type="ORF">BIV18_08560</name>
</gene>
<dbReference type="InterPro" id="IPR051322">
    <property type="entry name" value="AA_ABC_Transporter_Permease"/>
</dbReference>
<keyword evidence="5 8" id="KW-0812">Transmembrane</keyword>
<comment type="caution">
    <text evidence="10">The sequence shown here is derived from an EMBL/GenBank/DDBJ whole genome shotgun (WGS) entry which is preliminary data.</text>
</comment>
<comment type="subcellular location">
    <subcellularLocation>
        <location evidence="1 8">Cell membrane</location>
        <topology evidence="1 8">Multi-pass membrane protein</topology>
    </subcellularLocation>
</comment>
<evidence type="ECO:0000256" key="8">
    <source>
        <dbReference type="RuleBase" id="RU363032"/>
    </source>
</evidence>
<dbReference type="CDD" id="cd06261">
    <property type="entry name" value="TM_PBP2"/>
    <property type="match status" value="1"/>
</dbReference>
<evidence type="ECO:0000259" key="9">
    <source>
        <dbReference type="PROSITE" id="PS50928"/>
    </source>
</evidence>
<dbReference type="FunFam" id="1.10.3720.10:FF:000002">
    <property type="entry name" value="D-methionine ABC transporter permease MetI"/>
    <property type="match status" value="1"/>
</dbReference>
<keyword evidence="4" id="KW-1003">Cell membrane</keyword>
<dbReference type="PANTHER" id="PTHR30450">
    <property type="entry name" value="ABC TRANSPORTER PERMEASE"/>
    <property type="match status" value="1"/>
</dbReference>
<comment type="similarity">
    <text evidence="2">Belongs to the binding-protein-dependent transport system permease family. CysTW subfamily.</text>
</comment>
<evidence type="ECO:0000256" key="5">
    <source>
        <dbReference type="ARBA" id="ARBA00022692"/>
    </source>
</evidence>
<feature type="transmembrane region" description="Helical" evidence="8">
    <location>
        <begin position="144"/>
        <end position="166"/>
    </location>
</feature>
<organism evidence="10 11">
    <name type="scientific">Peptoniphilus porci</name>
    <dbReference type="NCBI Taxonomy" id="2652280"/>
    <lineage>
        <taxon>Bacteria</taxon>
        <taxon>Bacillati</taxon>
        <taxon>Bacillota</taxon>
        <taxon>Tissierellia</taxon>
        <taxon>Tissierellales</taxon>
        <taxon>Peptoniphilaceae</taxon>
        <taxon>Peptoniphilus</taxon>
    </lineage>
</organism>
<dbReference type="Gene3D" id="1.10.3720.10">
    <property type="entry name" value="MetI-like"/>
    <property type="match status" value="1"/>
</dbReference>
<feature type="transmembrane region" description="Helical" evidence="8">
    <location>
        <begin position="86"/>
        <end position="104"/>
    </location>
</feature>
<proteinExistence type="inferred from homology"/>
<evidence type="ECO:0000313" key="11">
    <source>
        <dbReference type="Proteomes" id="UP000187166"/>
    </source>
</evidence>
<dbReference type="STRING" id="1465756.BIV18_08560"/>
<feature type="domain" description="ABC transmembrane type-1" evidence="9">
    <location>
        <begin position="12"/>
        <end position="206"/>
    </location>
</feature>
<evidence type="ECO:0000256" key="6">
    <source>
        <dbReference type="ARBA" id="ARBA00022989"/>
    </source>
</evidence>
<evidence type="ECO:0000256" key="3">
    <source>
        <dbReference type="ARBA" id="ARBA00022448"/>
    </source>
</evidence>
<keyword evidence="11" id="KW-1185">Reference proteome</keyword>
<evidence type="ECO:0000256" key="2">
    <source>
        <dbReference type="ARBA" id="ARBA00007069"/>
    </source>
</evidence>
<protein>
    <submittedName>
        <fullName evidence="10">Methionine ABC transporter permease</fullName>
    </submittedName>
</protein>
<dbReference type="GO" id="GO:0048473">
    <property type="term" value="P:D-methionine transmembrane transport"/>
    <property type="evidence" value="ECO:0007669"/>
    <property type="project" value="TreeGrafter"/>
</dbReference>
<keyword evidence="7 8" id="KW-0472">Membrane</keyword>
<dbReference type="InterPro" id="IPR035906">
    <property type="entry name" value="MetI-like_sf"/>
</dbReference>
<dbReference type="PANTHER" id="PTHR30450:SF1">
    <property type="entry name" value="D-METHIONINE TRANSPORT SYSTEM PERMEASE PROTEIN METI-RELATED"/>
    <property type="match status" value="1"/>
</dbReference>
<evidence type="ECO:0000256" key="4">
    <source>
        <dbReference type="ARBA" id="ARBA00022475"/>
    </source>
</evidence>
<dbReference type="Pfam" id="PF00528">
    <property type="entry name" value="BPD_transp_1"/>
    <property type="match status" value="1"/>
</dbReference>
<evidence type="ECO:0000256" key="7">
    <source>
        <dbReference type="ARBA" id="ARBA00023136"/>
    </source>
</evidence>
<feature type="transmembrane region" description="Helical" evidence="8">
    <location>
        <begin position="16"/>
        <end position="39"/>
    </location>
</feature>
<keyword evidence="6 8" id="KW-1133">Transmembrane helix</keyword>
<dbReference type="SUPFAM" id="SSF161098">
    <property type="entry name" value="MetI-like"/>
    <property type="match status" value="1"/>
</dbReference>
<name>A0A1U7M1V5_9FIRM</name>
<dbReference type="GO" id="GO:0005886">
    <property type="term" value="C:plasma membrane"/>
    <property type="evidence" value="ECO:0007669"/>
    <property type="project" value="UniProtKB-SubCell"/>
</dbReference>
<accession>A0A1U7M1V5</accession>
<dbReference type="Proteomes" id="UP000187166">
    <property type="component" value="Unassembled WGS sequence"/>
</dbReference>
<feature type="transmembrane region" description="Helical" evidence="8">
    <location>
        <begin position="186"/>
        <end position="206"/>
    </location>
</feature>
<feature type="transmembrane region" description="Helical" evidence="8">
    <location>
        <begin position="51"/>
        <end position="74"/>
    </location>
</feature>
<reference evidence="10 11" key="1">
    <citation type="journal article" date="2016" name="Appl. Environ. Microbiol.">
        <title>Function and Phylogeny of Bacterial Butyryl Coenzyme A:Acetate Transferases and Their Diversity in the Proximal Colon of Swine.</title>
        <authorList>
            <person name="Trachsel J."/>
            <person name="Bayles D.O."/>
            <person name="Looft T."/>
            <person name="Levine U.Y."/>
            <person name="Allen H.K."/>
        </authorList>
    </citation>
    <scope>NUCLEOTIDE SEQUENCE [LARGE SCALE GENOMIC DNA]</scope>
    <source>
        <strain evidence="10 11">35-6-1</strain>
    </source>
</reference>
<dbReference type="PROSITE" id="PS50928">
    <property type="entry name" value="ABC_TM1"/>
    <property type="match status" value="1"/>
</dbReference>
<evidence type="ECO:0000313" key="10">
    <source>
        <dbReference type="EMBL" id="OLR65557.1"/>
    </source>
</evidence>
<dbReference type="EMBL" id="MJIH01000001">
    <property type="protein sequence ID" value="OLR65557.1"/>
    <property type="molecule type" value="Genomic_DNA"/>
</dbReference>